<feature type="region of interest" description="Disordered" evidence="1">
    <location>
        <begin position="125"/>
        <end position="163"/>
    </location>
</feature>
<gene>
    <name evidence="2" type="ORF">GCM10025868_26340</name>
</gene>
<name>A0ABQ6JJ43_9ACTN</name>
<keyword evidence="3" id="KW-1185">Reference proteome</keyword>
<sequence length="261" mass="27519">MRDSRGAVLYADDGRLRSPVDMADPQFVRAVHGATSAQIVADGAAPGGHVVRVVGPVFALSTNRSGGVFEADLPYAAVQHAIEVQVRHTVTRLAACLALLWTALAGISFSTTRRLRRLLAQNAYEARHDQPDRPAQPARDARRPARPPALPGGAAPNGRPHLGQRATRVLVDRRRPARPHGQAAIGGAVGLLDLNGFKAVNDEPGTQRATGCCRSPPTGCATCCVRPTSSPAWAATSSACCWPTSATVTPLPRSATGWLLR</sequence>
<evidence type="ECO:0000313" key="2">
    <source>
        <dbReference type="EMBL" id="GMA87384.1"/>
    </source>
</evidence>
<organism evidence="2 3">
    <name type="scientific">Angustibacter aerolatus</name>
    <dbReference type="NCBI Taxonomy" id="1162965"/>
    <lineage>
        <taxon>Bacteria</taxon>
        <taxon>Bacillati</taxon>
        <taxon>Actinomycetota</taxon>
        <taxon>Actinomycetes</taxon>
        <taxon>Kineosporiales</taxon>
        <taxon>Kineosporiaceae</taxon>
    </lineage>
</organism>
<protein>
    <recommendedName>
        <fullName evidence="4">Guanylate cyclase domain-containing protein</fullName>
    </recommendedName>
</protein>
<accession>A0ABQ6JJ43</accession>
<evidence type="ECO:0008006" key="4">
    <source>
        <dbReference type="Google" id="ProtNLM"/>
    </source>
</evidence>
<dbReference type="Proteomes" id="UP001157017">
    <property type="component" value="Unassembled WGS sequence"/>
</dbReference>
<evidence type="ECO:0000256" key="1">
    <source>
        <dbReference type="SAM" id="MobiDB-lite"/>
    </source>
</evidence>
<reference evidence="3" key="1">
    <citation type="journal article" date="2019" name="Int. J. Syst. Evol. Microbiol.">
        <title>The Global Catalogue of Microorganisms (GCM) 10K type strain sequencing project: providing services to taxonomists for standard genome sequencing and annotation.</title>
        <authorList>
            <consortium name="The Broad Institute Genomics Platform"/>
            <consortium name="The Broad Institute Genome Sequencing Center for Infectious Disease"/>
            <person name="Wu L."/>
            <person name="Ma J."/>
        </authorList>
    </citation>
    <scope>NUCLEOTIDE SEQUENCE [LARGE SCALE GENOMIC DNA]</scope>
    <source>
        <strain evidence="3">NBRC 108730</strain>
    </source>
</reference>
<comment type="caution">
    <text evidence="2">The sequence shown here is derived from an EMBL/GenBank/DDBJ whole genome shotgun (WGS) entry which is preliminary data.</text>
</comment>
<dbReference type="EMBL" id="BSUZ01000001">
    <property type="protein sequence ID" value="GMA87384.1"/>
    <property type="molecule type" value="Genomic_DNA"/>
</dbReference>
<proteinExistence type="predicted"/>
<evidence type="ECO:0000313" key="3">
    <source>
        <dbReference type="Proteomes" id="UP001157017"/>
    </source>
</evidence>
<feature type="compositionally biased region" description="Low complexity" evidence="1">
    <location>
        <begin position="151"/>
        <end position="160"/>
    </location>
</feature>